<proteinExistence type="predicted"/>
<comment type="caution">
    <text evidence="1">The sequence shown here is derived from an EMBL/GenBank/DDBJ whole genome shotgun (WGS) entry which is preliminary data.</text>
</comment>
<dbReference type="AlphaFoldDB" id="A0ABD1UUC5"/>
<keyword evidence="2" id="KW-1185">Reference proteome</keyword>
<sequence length="200" mass="22712">MAKLIVAKKFGELNDLFRRLFEVGKTGASCDDYVVVSENHLSQHTQVPRNSTSSPSSATQYFNKIVMQIEEFGHDPMIDEVSIIDEFSSVGIKFNEQFGRILDLEELSKARVQRRTKLLQHFQGMSSCGKPGQRRMPEGRRLENYKQLWSNPPELNSKTNNVSASNIVCQTYWKSRLISTGHIIGSITYSEGKTEAQAYE</sequence>
<organism evidence="1 2">
    <name type="scientific">Forsythia ovata</name>
    <dbReference type="NCBI Taxonomy" id="205694"/>
    <lineage>
        <taxon>Eukaryota</taxon>
        <taxon>Viridiplantae</taxon>
        <taxon>Streptophyta</taxon>
        <taxon>Embryophyta</taxon>
        <taxon>Tracheophyta</taxon>
        <taxon>Spermatophyta</taxon>
        <taxon>Magnoliopsida</taxon>
        <taxon>eudicotyledons</taxon>
        <taxon>Gunneridae</taxon>
        <taxon>Pentapetalae</taxon>
        <taxon>asterids</taxon>
        <taxon>lamiids</taxon>
        <taxon>Lamiales</taxon>
        <taxon>Oleaceae</taxon>
        <taxon>Forsythieae</taxon>
        <taxon>Forsythia</taxon>
    </lineage>
</organism>
<evidence type="ECO:0000313" key="2">
    <source>
        <dbReference type="Proteomes" id="UP001604277"/>
    </source>
</evidence>
<gene>
    <name evidence="1" type="ORF">Fot_21261</name>
</gene>
<accession>A0ABD1UUC5</accession>
<dbReference type="EMBL" id="JBFOLJ010000006">
    <property type="protein sequence ID" value="KAL2528660.1"/>
    <property type="molecule type" value="Genomic_DNA"/>
</dbReference>
<evidence type="ECO:0000313" key="1">
    <source>
        <dbReference type="EMBL" id="KAL2528660.1"/>
    </source>
</evidence>
<name>A0ABD1UUC5_9LAMI</name>
<protein>
    <submittedName>
        <fullName evidence="1">Uncharacterized protein</fullName>
    </submittedName>
</protein>
<dbReference type="Proteomes" id="UP001604277">
    <property type="component" value="Unassembled WGS sequence"/>
</dbReference>
<reference evidence="2" key="1">
    <citation type="submission" date="2024-07" db="EMBL/GenBank/DDBJ databases">
        <title>Two chromosome-level genome assemblies of Korean endemic species Abeliophyllum distichum and Forsythia ovata (Oleaceae).</title>
        <authorList>
            <person name="Jang H."/>
        </authorList>
    </citation>
    <scope>NUCLEOTIDE SEQUENCE [LARGE SCALE GENOMIC DNA]</scope>
</reference>